<evidence type="ECO:0000313" key="2">
    <source>
        <dbReference type="Proteomes" id="UP000230069"/>
    </source>
</evidence>
<name>A0A2G5D2T7_AQUCA</name>
<sequence>MEVRMDRSPLIIAMKGHPGTGKSTLAHAIATALRIPLIDKDDVRNHTHPLSTSSSAKQLNDLSYLVIWQIAKTQVDMGLSVVIDSPLSCLAYLDHLKEIAAPVGAHVVIIECVSHDEAKWRQRLEERGTNDVASWHKPLTWYDLKKLVEKYDGCYNYDVGDVPKMVVDTTSQAKMEELVSAVLRFIATHADTAGGCGVDNQILEMMPPGLST</sequence>
<evidence type="ECO:0000313" key="1">
    <source>
        <dbReference type="EMBL" id="PIA37829.1"/>
    </source>
</evidence>
<dbReference type="EMBL" id="KZ305047">
    <property type="protein sequence ID" value="PIA37829.1"/>
    <property type="molecule type" value="Genomic_DNA"/>
</dbReference>
<dbReference type="Pfam" id="PF13671">
    <property type="entry name" value="AAA_33"/>
    <property type="match status" value="1"/>
</dbReference>
<proteinExistence type="predicted"/>
<dbReference type="InParanoid" id="A0A2G5D2T7"/>
<dbReference type="STRING" id="218851.A0A2G5D2T7"/>
<dbReference type="AlphaFoldDB" id="A0A2G5D2T7"/>
<dbReference type="Gene3D" id="3.40.50.300">
    <property type="entry name" value="P-loop containing nucleotide triphosphate hydrolases"/>
    <property type="match status" value="1"/>
</dbReference>
<dbReference type="SUPFAM" id="SSF52540">
    <property type="entry name" value="P-loop containing nucleoside triphosphate hydrolases"/>
    <property type="match status" value="1"/>
</dbReference>
<dbReference type="Proteomes" id="UP000230069">
    <property type="component" value="Unassembled WGS sequence"/>
</dbReference>
<dbReference type="OrthoDB" id="342190at2759"/>
<dbReference type="InterPro" id="IPR027417">
    <property type="entry name" value="P-loop_NTPase"/>
</dbReference>
<dbReference type="PANTHER" id="PTHR37807">
    <property type="entry name" value="OS07G0160300 PROTEIN"/>
    <property type="match status" value="1"/>
</dbReference>
<organism evidence="1 2">
    <name type="scientific">Aquilegia coerulea</name>
    <name type="common">Rocky mountain columbine</name>
    <dbReference type="NCBI Taxonomy" id="218851"/>
    <lineage>
        <taxon>Eukaryota</taxon>
        <taxon>Viridiplantae</taxon>
        <taxon>Streptophyta</taxon>
        <taxon>Embryophyta</taxon>
        <taxon>Tracheophyta</taxon>
        <taxon>Spermatophyta</taxon>
        <taxon>Magnoliopsida</taxon>
        <taxon>Ranunculales</taxon>
        <taxon>Ranunculaceae</taxon>
        <taxon>Thalictroideae</taxon>
        <taxon>Aquilegia</taxon>
    </lineage>
</organism>
<reference evidence="1 2" key="1">
    <citation type="submission" date="2017-09" db="EMBL/GenBank/DDBJ databases">
        <title>WGS assembly of Aquilegia coerulea Goldsmith.</title>
        <authorList>
            <person name="Hodges S."/>
            <person name="Kramer E."/>
            <person name="Nordborg M."/>
            <person name="Tomkins J."/>
            <person name="Borevitz J."/>
            <person name="Derieg N."/>
            <person name="Yan J."/>
            <person name="Mihaltcheva S."/>
            <person name="Hayes R.D."/>
            <person name="Rokhsar D."/>
        </authorList>
    </citation>
    <scope>NUCLEOTIDE SEQUENCE [LARGE SCALE GENOMIC DNA]</scope>
    <source>
        <strain evidence="2">cv. Goldsmith</strain>
    </source>
</reference>
<keyword evidence="2" id="KW-1185">Reference proteome</keyword>
<accession>A0A2G5D2T7</accession>
<gene>
    <name evidence="1" type="ORF">AQUCO_03000398v1</name>
</gene>
<evidence type="ECO:0008006" key="3">
    <source>
        <dbReference type="Google" id="ProtNLM"/>
    </source>
</evidence>
<dbReference type="PANTHER" id="PTHR37807:SF3">
    <property type="entry name" value="OS07G0160300 PROTEIN"/>
    <property type="match status" value="1"/>
</dbReference>
<protein>
    <recommendedName>
        <fullName evidence="3">AAA+ ATPase domain-containing protein</fullName>
    </recommendedName>
</protein>